<dbReference type="EMBL" id="CP037423">
    <property type="protein sequence ID" value="QDV44691.1"/>
    <property type="molecule type" value="Genomic_DNA"/>
</dbReference>
<keyword evidence="2" id="KW-1185">Reference proteome</keyword>
<name>A0A518HUZ5_9BACT</name>
<reference evidence="1 2" key="1">
    <citation type="submission" date="2019-03" db="EMBL/GenBank/DDBJ databases">
        <title>Deep-cultivation of Planctomycetes and their phenomic and genomic characterization uncovers novel biology.</title>
        <authorList>
            <person name="Wiegand S."/>
            <person name="Jogler M."/>
            <person name="Boedeker C."/>
            <person name="Pinto D."/>
            <person name="Vollmers J."/>
            <person name="Rivas-Marin E."/>
            <person name="Kohn T."/>
            <person name="Peeters S.H."/>
            <person name="Heuer A."/>
            <person name="Rast P."/>
            <person name="Oberbeckmann S."/>
            <person name="Bunk B."/>
            <person name="Jeske O."/>
            <person name="Meyerdierks A."/>
            <person name="Storesund J.E."/>
            <person name="Kallscheuer N."/>
            <person name="Luecker S."/>
            <person name="Lage O.M."/>
            <person name="Pohl T."/>
            <person name="Merkel B.J."/>
            <person name="Hornburger P."/>
            <person name="Mueller R.-W."/>
            <person name="Bruemmer F."/>
            <person name="Labrenz M."/>
            <person name="Spormann A.M."/>
            <person name="Op den Camp H."/>
            <person name="Overmann J."/>
            <person name="Amann R."/>
            <person name="Jetten M.S.M."/>
            <person name="Mascher T."/>
            <person name="Medema M.H."/>
            <person name="Devos D.P."/>
            <person name="Kaster A.-K."/>
            <person name="Ovreas L."/>
            <person name="Rohde M."/>
            <person name="Galperin M.Y."/>
            <person name="Jogler C."/>
        </authorList>
    </citation>
    <scope>NUCLEOTIDE SEQUENCE [LARGE SCALE GENOMIC DNA]</scope>
    <source>
        <strain evidence="1 2">Enr13</strain>
    </source>
</reference>
<proteinExistence type="predicted"/>
<organism evidence="1 2">
    <name type="scientific">Stieleria neptunia</name>
    <dbReference type="NCBI Taxonomy" id="2527979"/>
    <lineage>
        <taxon>Bacteria</taxon>
        <taxon>Pseudomonadati</taxon>
        <taxon>Planctomycetota</taxon>
        <taxon>Planctomycetia</taxon>
        <taxon>Pirellulales</taxon>
        <taxon>Pirellulaceae</taxon>
        <taxon>Stieleria</taxon>
    </lineage>
</organism>
<dbReference type="Proteomes" id="UP000319004">
    <property type="component" value="Chromosome"/>
</dbReference>
<gene>
    <name evidence="1" type="ORF">Enr13x_45590</name>
</gene>
<protein>
    <submittedName>
        <fullName evidence="1">Uncharacterized protein</fullName>
    </submittedName>
</protein>
<evidence type="ECO:0000313" key="2">
    <source>
        <dbReference type="Proteomes" id="UP000319004"/>
    </source>
</evidence>
<evidence type="ECO:0000313" key="1">
    <source>
        <dbReference type="EMBL" id="QDV44691.1"/>
    </source>
</evidence>
<dbReference type="KEGG" id="snep:Enr13x_45590"/>
<accession>A0A518HUZ5</accession>
<sequence>MPGKKRAGEWGVGWKPAALRGSLRLLGVASWKLTPPRGSLRLPWGRKLEAYATVLLVDGSTHGDRDGVGYSAVPIPMPIR</sequence>
<dbReference type="AlphaFoldDB" id="A0A518HUZ5"/>